<reference evidence="1" key="1">
    <citation type="submission" date="2024-06" db="EMBL/GenBank/DDBJ databases">
        <authorList>
            <person name="Yang R."/>
        </authorList>
    </citation>
    <scope>NUCLEOTIDE SEQUENCE</scope>
</reference>
<name>A0AB39AJA6_9CAUD</name>
<accession>A0AB39AJA6</accession>
<proteinExistence type="predicted"/>
<evidence type="ECO:0000313" key="1">
    <source>
        <dbReference type="EMBL" id="XDG30838.1"/>
    </source>
</evidence>
<organism evidence="1">
    <name type="scientific">Vibrio phage P018-4</name>
    <dbReference type="NCBI Taxonomy" id="3229728"/>
    <lineage>
        <taxon>Viruses</taxon>
        <taxon>Duplodnaviria</taxon>
        <taxon>Heunggongvirae</taxon>
        <taxon>Uroviricota</taxon>
        <taxon>Caudoviricetes</taxon>
    </lineage>
</organism>
<protein>
    <submittedName>
        <fullName evidence="1">Uncharacterized protein</fullName>
    </submittedName>
</protein>
<dbReference type="EMBL" id="PP934186">
    <property type="protein sequence ID" value="XDG30838.1"/>
    <property type="molecule type" value="Genomic_DNA"/>
</dbReference>
<sequence>MDKLVNGCTKQETLELMELLQDVPFCHTWQMSKCDECGDEFVYVGFDHYQESYTAKFNSVTHVGELFLEFKLDDDWFHDYYGVITVENLVKLLNSLPHISKYLEDEDISKTLH</sequence>